<keyword evidence="3" id="KW-1185">Reference proteome</keyword>
<name>A0AA35PGN1_9SAUR</name>
<accession>A0AA35PGN1</accession>
<feature type="compositionally biased region" description="Polar residues" evidence="1">
    <location>
        <begin position="110"/>
        <end position="122"/>
    </location>
</feature>
<evidence type="ECO:0000313" key="2">
    <source>
        <dbReference type="EMBL" id="CAI5787569.1"/>
    </source>
</evidence>
<protein>
    <submittedName>
        <fullName evidence="2">Uncharacterized protein</fullName>
    </submittedName>
</protein>
<evidence type="ECO:0000313" key="3">
    <source>
        <dbReference type="Proteomes" id="UP001178461"/>
    </source>
</evidence>
<evidence type="ECO:0000256" key="1">
    <source>
        <dbReference type="SAM" id="MobiDB-lite"/>
    </source>
</evidence>
<organism evidence="2 3">
    <name type="scientific">Podarcis lilfordi</name>
    <name type="common">Lilford's wall lizard</name>
    <dbReference type="NCBI Taxonomy" id="74358"/>
    <lineage>
        <taxon>Eukaryota</taxon>
        <taxon>Metazoa</taxon>
        <taxon>Chordata</taxon>
        <taxon>Craniata</taxon>
        <taxon>Vertebrata</taxon>
        <taxon>Euteleostomi</taxon>
        <taxon>Lepidosauria</taxon>
        <taxon>Squamata</taxon>
        <taxon>Bifurcata</taxon>
        <taxon>Unidentata</taxon>
        <taxon>Episquamata</taxon>
        <taxon>Laterata</taxon>
        <taxon>Lacertibaenia</taxon>
        <taxon>Lacertidae</taxon>
        <taxon>Podarcis</taxon>
    </lineage>
</organism>
<dbReference type="EMBL" id="OX395136">
    <property type="protein sequence ID" value="CAI5787569.1"/>
    <property type="molecule type" value="Genomic_DNA"/>
</dbReference>
<dbReference type="AlphaFoldDB" id="A0AA35PGN1"/>
<feature type="region of interest" description="Disordered" evidence="1">
    <location>
        <begin position="90"/>
        <end position="129"/>
    </location>
</feature>
<feature type="compositionally biased region" description="Low complexity" evidence="1">
    <location>
        <begin position="90"/>
        <end position="109"/>
    </location>
</feature>
<gene>
    <name evidence="2" type="ORF">PODLI_1B002227</name>
</gene>
<proteinExistence type="predicted"/>
<reference evidence="2" key="1">
    <citation type="submission" date="2022-12" db="EMBL/GenBank/DDBJ databases">
        <authorList>
            <person name="Alioto T."/>
            <person name="Alioto T."/>
            <person name="Gomez Garrido J."/>
        </authorList>
    </citation>
    <scope>NUCLEOTIDE SEQUENCE</scope>
</reference>
<dbReference type="Proteomes" id="UP001178461">
    <property type="component" value="Chromosome 11"/>
</dbReference>
<sequence length="150" mass="17045">MEWKLERFAARKVKTDESVLWEKIMRTLGTNLQQTRNLSLQILAKDIADSKQHRRQTSQVDDQYFPITETPGKTSYSHFKSCLVKKLASSPVASSPISSRWQQSRSRNQVEQSFAESPSTSDDGPDLMKIMSVPSQCTEMSDSLKVKGLF</sequence>